<feature type="compositionally biased region" description="Basic and acidic residues" evidence="1">
    <location>
        <begin position="157"/>
        <end position="169"/>
    </location>
</feature>
<name>A0A0L9U3I5_PHAAN</name>
<proteinExistence type="predicted"/>
<evidence type="ECO:0000256" key="1">
    <source>
        <dbReference type="SAM" id="MobiDB-lite"/>
    </source>
</evidence>
<dbReference type="AlphaFoldDB" id="A0A0L9U3I5"/>
<evidence type="ECO:0000313" key="2">
    <source>
        <dbReference type="EMBL" id="KOM37242.1"/>
    </source>
</evidence>
<feature type="region of interest" description="Disordered" evidence="1">
    <location>
        <begin position="156"/>
        <end position="176"/>
    </location>
</feature>
<evidence type="ECO:0000313" key="3">
    <source>
        <dbReference type="Proteomes" id="UP000053144"/>
    </source>
</evidence>
<dbReference type="EMBL" id="CM003373">
    <property type="protein sequence ID" value="KOM37242.1"/>
    <property type="molecule type" value="Genomic_DNA"/>
</dbReference>
<dbReference type="Proteomes" id="UP000053144">
    <property type="component" value="Chromosome 3"/>
</dbReference>
<dbReference type="OrthoDB" id="784719at2759"/>
<protein>
    <submittedName>
        <fullName evidence="2">Uncharacterized protein</fullName>
    </submittedName>
</protein>
<accession>A0A0L9U3I5</accession>
<dbReference type="KEGG" id="var:108327250"/>
<gene>
    <name evidence="2" type="ORF">LR48_Vigan03g062300</name>
</gene>
<sequence>MLNESNLPLSKLVDEIYDRLNREVHNGTIVVTKRVTYASVRAMVVNEGMRTSFGLPKAGADVWEDTTESCLWCWEAIFSEMLYRLPESVQTHISNRRMCRSRIKDRIAAVSEMMEAKKRLKNAWIKLGTVDMHYWEDDVISDEKYEKLQMEGSTNSREFENELKEEAQRRTKGICG</sequence>
<organism evidence="2 3">
    <name type="scientific">Phaseolus angularis</name>
    <name type="common">Azuki bean</name>
    <name type="synonym">Vigna angularis</name>
    <dbReference type="NCBI Taxonomy" id="3914"/>
    <lineage>
        <taxon>Eukaryota</taxon>
        <taxon>Viridiplantae</taxon>
        <taxon>Streptophyta</taxon>
        <taxon>Embryophyta</taxon>
        <taxon>Tracheophyta</taxon>
        <taxon>Spermatophyta</taxon>
        <taxon>Magnoliopsida</taxon>
        <taxon>eudicotyledons</taxon>
        <taxon>Gunneridae</taxon>
        <taxon>Pentapetalae</taxon>
        <taxon>rosids</taxon>
        <taxon>fabids</taxon>
        <taxon>Fabales</taxon>
        <taxon>Fabaceae</taxon>
        <taxon>Papilionoideae</taxon>
        <taxon>50 kb inversion clade</taxon>
        <taxon>NPAAA clade</taxon>
        <taxon>indigoferoid/millettioid clade</taxon>
        <taxon>Phaseoleae</taxon>
        <taxon>Vigna</taxon>
    </lineage>
</organism>
<reference evidence="3" key="1">
    <citation type="journal article" date="2015" name="Proc. Natl. Acad. Sci. U.S.A.">
        <title>Genome sequencing of adzuki bean (Vigna angularis) provides insight into high starch and low fat accumulation and domestication.</title>
        <authorList>
            <person name="Yang K."/>
            <person name="Tian Z."/>
            <person name="Chen C."/>
            <person name="Luo L."/>
            <person name="Zhao B."/>
            <person name="Wang Z."/>
            <person name="Yu L."/>
            <person name="Li Y."/>
            <person name="Sun Y."/>
            <person name="Li W."/>
            <person name="Chen Y."/>
            <person name="Li Y."/>
            <person name="Zhang Y."/>
            <person name="Ai D."/>
            <person name="Zhao J."/>
            <person name="Shang C."/>
            <person name="Ma Y."/>
            <person name="Wu B."/>
            <person name="Wang M."/>
            <person name="Gao L."/>
            <person name="Sun D."/>
            <person name="Zhang P."/>
            <person name="Guo F."/>
            <person name="Wang W."/>
            <person name="Li Y."/>
            <person name="Wang J."/>
            <person name="Varshney R.K."/>
            <person name="Wang J."/>
            <person name="Ling H.Q."/>
            <person name="Wan P."/>
        </authorList>
    </citation>
    <scope>NUCLEOTIDE SEQUENCE</scope>
    <source>
        <strain evidence="3">cv. Jingnong 6</strain>
    </source>
</reference>
<dbReference type="Gramene" id="KOM37242">
    <property type="protein sequence ID" value="KOM37242"/>
    <property type="gene ID" value="LR48_Vigan03g062300"/>
</dbReference>
<dbReference type="STRING" id="3914.A0A0L9U3I5"/>